<organism evidence="4 5">
    <name type="scientific">Nothocercus nigrocapillus</name>
    <dbReference type="NCBI Taxonomy" id="1977171"/>
    <lineage>
        <taxon>Eukaryota</taxon>
        <taxon>Metazoa</taxon>
        <taxon>Chordata</taxon>
        <taxon>Craniata</taxon>
        <taxon>Vertebrata</taxon>
        <taxon>Euteleostomi</taxon>
        <taxon>Archelosauria</taxon>
        <taxon>Archosauria</taxon>
        <taxon>Dinosauria</taxon>
        <taxon>Saurischia</taxon>
        <taxon>Theropoda</taxon>
        <taxon>Coelurosauria</taxon>
        <taxon>Aves</taxon>
        <taxon>Palaeognathae</taxon>
        <taxon>Tinamiformes</taxon>
        <taxon>Tinamidae</taxon>
        <taxon>Nothocercus</taxon>
    </lineage>
</organism>
<dbReference type="InterPro" id="IPR051320">
    <property type="entry name" value="Viral_Replic_Matur_Polypro"/>
</dbReference>
<dbReference type="Gene3D" id="3.10.10.10">
    <property type="entry name" value="HIV Type 1 Reverse Transcriptase, subunit A, domain 1"/>
    <property type="match status" value="1"/>
</dbReference>
<dbReference type="InterPro" id="IPR000477">
    <property type="entry name" value="RT_dom"/>
</dbReference>
<dbReference type="InterPro" id="IPR043502">
    <property type="entry name" value="DNA/RNA_pol_sf"/>
</dbReference>
<dbReference type="GO" id="GO:0004523">
    <property type="term" value="F:RNA-DNA hybrid ribonuclease activity"/>
    <property type="evidence" value="ECO:0007669"/>
    <property type="project" value="UniProtKB-EC"/>
</dbReference>
<comment type="similarity">
    <text evidence="1">Belongs to the beta type-B retroviral polymerase family. HERV class-II K(HML-2) pol subfamily.</text>
</comment>
<evidence type="ECO:0000259" key="3">
    <source>
        <dbReference type="PROSITE" id="PS50878"/>
    </source>
</evidence>
<dbReference type="PROSITE" id="PS50878">
    <property type="entry name" value="RT_POL"/>
    <property type="match status" value="1"/>
</dbReference>
<sequence>CIPLEESNQKIFAFEWENSNTGRKTQLCWTMLPQGFKNSLTLFGNILAKELEKCQGKNSSVTLLQYVDDILLGIKTESECKLATVDLLNFLGLAGYRVSLKKAQLVQETVIYLGFEISHGKR</sequence>
<proteinExistence type="inferred from homology"/>
<feature type="domain" description="Reverse transcriptase" evidence="3">
    <location>
        <begin position="1"/>
        <end position="117"/>
    </location>
</feature>
<keyword evidence="5" id="KW-1185">Reference proteome</keyword>
<dbReference type="InterPro" id="IPR043128">
    <property type="entry name" value="Rev_trsase/Diguanyl_cyclase"/>
</dbReference>
<feature type="non-terminal residue" evidence="4">
    <location>
        <position position="122"/>
    </location>
</feature>
<feature type="non-terminal residue" evidence="4">
    <location>
        <position position="1"/>
    </location>
</feature>
<accession>A0A851TNY4</accession>
<evidence type="ECO:0000313" key="5">
    <source>
        <dbReference type="Proteomes" id="UP000661971"/>
    </source>
</evidence>
<dbReference type="Pfam" id="PF00078">
    <property type="entry name" value="RVT_1"/>
    <property type="match status" value="1"/>
</dbReference>
<dbReference type="EC" id="3.1.26.4" evidence="2"/>
<dbReference type="SUPFAM" id="SSF56672">
    <property type="entry name" value="DNA/RNA polymerases"/>
    <property type="match status" value="1"/>
</dbReference>
<comment type="caution">
    <text evidence="4">The sequence shown here is derived from an EMBL/GenBank/DDBJ whole genome shotgun (WGS) entry which is preliminary data.</text>
</comment>
<name>A0A851TNY4_9AVES</name>
<evidence type="ECO:0000256" key="1">
    <source>
        <dbReference type="ARBA" id="ARBA00010879"/>
    </source>
</evidence>
<dbReference type="PANTHER" id="PTHR33064">
    <property type="entry name" value="POL PROTEIN"/>
    <property type="match status" value="1"/>
</dbReference>
<dbReference type="Gene3D" id="3.30.70.270">
    <property type="match status" value="1"/>
</dbReference>
<dbReference type="Proteomes" id="UP000661971">
    <property type="component" value="Unassembled WGS sequence"/>
</dbReference>
<evidence type="ECO:0000256" key="2">
    <source>
        <dbReference type="ARBA" id="ARBA00012180"/>
    </source>
</evidence>
<dbReference type="EMBL" id="WBNA01000823">
    <property type="protein sequence ID" value="NXD18424.1"/>
    <property type="molecule type" value="Genomic_DNA"/>
</dbReference>
<dbReference type="AlphaFoldDB" id="A0A851TNY4"/>
<dbReference type="PANTHER" id="PTHR33064:SF38">
    <property type="entry name" value="LRRGT00076-LIKE"/>
    <property type="match status" value="1"/>
</dbReference>
<protein>
    <recommendedName>
        <fullName evidence="2">ribonuclease H</fullName>
        <ecNumber evidence="2">3.1.26.4</ecNumber>
    </recommendedName>
</protein>
<gene>
    <name evidence="4" type="primary">Hervk_0</name>
    <name evidence="4" type="ORF">NOTNIG_R14838</name>
</gene>
<reference evidence="5" key="1">
    <citation type="submission" date="2023-07" db="EMBL/GenBank/DDBJ databases">
        <title>Bird 10,000 Genomes (B10K) Project - Family phase.</title>
        <authorList>
            <person name="Zhang G."/>
        </authorList>
    </citation>
    <scope>NUCLEOTIDE SEQUENCE [LARGE SCALE GENOMIC DNA]</scope>
</reference>
<evidence type="ECO:0000313" key="4">
    <source>
        <dbReference type="EMBL" id="NXD18424.1"/>
    </source>
</evidence>